<dbReference type="Gene3D" id="3.30.1370.50">
    <property type="entry name" value="R3H-like domain"/>
    <property type="match status" value="1"/>
</dbReference>
<dbReference type="SUPFAM" id="SSF57850">
    <property type="entry name" value="RING/U-box"/>
    <property type="match status" value="1"/>
</dbReference>
<dbReference type="OMA" id="CPHPCDS"/>
<accession>A0A026WYJ9</accession>
<dbReference type="AlphaFoldDB" id="A0A026WYJ9"/>
<evidence type="ECO:0000256" key="11">
    <source>
        <dbReference type="SAM" id="MobiDB-lite"/>
    </source>
</evidence>
<feature type="compositionally biased region" description="Basic and acidic residues" evidence="11">
    <location>
        <begin position="384"/>
        <end position="408"/>
    </location>
</feature>
<evidence type="ECO:0000256" key="7">
    <source>
        <dbReference type="ARBA" id="ARBA00023015"/>
    </source>
</evidence>
<keyword evidence="5 10" id="KW-0863">Zinc-finger</keyword>
<keyword evidence="8" id="KW-0804">Transcription</keyword>
<evidence type="ECO:0000256" key="3">
    <source>
        <dbReference type="ARBA" id="ARBA00022723"/>
    </source>
</evidence>
<evidence type="ECO:0000259" key="13">
    <source>
        <dbReference type="PROSITE" id="PS51061"/>
    </source>
</evidence>
<evidence type="ECO:0000313" key="15">
    <source>
        <dbReference type="Proteomes" id="UP000053097"/>
    </source>
</evidence>
<feature type="region of interest" description="Disordered" evidence="11">
    <location>
        <begin position="373"/>
        <end position="417"/>
    </location>
</feature>
<dbReference type="PROSITE" id="PS50089">
    <property type="entry name" value="ZF_RING_2"/>
    <property type="match status" value="1"/>
</dbReference>
<reference evidence="14 15" key="1">
    <citation type="journal article" date="2014" name="Curr. Biol.">
        <title>The genome of the clonal raider ant Cerapachys biroi.</title>
        <authorList>
            <person name="Oxley P.R."/>
            <person name="Ji L."/>
            <person name="Fetter-Pruneda I."/>
            <person name="McKenzie S.K."/>
            <person name="Li C."/>
            <person name="Hu H."/>
            <person name="Zhang G."/>
            <person name="Kronauer D.J."/>
        </authorList>
    </citation>
    <scope>NUCLEOTIDE SEQUENCE [LARGE SCALE GENOMIC DNA]</scope>
</reference>
<evidence type="ECO:0000256" key="10">
    <source>
        <dbReference type="PROSITE-ProRule" id="PRU00175"/>
    </source>
</evidence>
<evidence type="ECO:0000313" key="14">
    <source>
        <dbReference type="EMBL" id="EZA60846.1"/>
    </source>
</evidence>
<proteinExistence type="inferred from homology"/>
<feature type="compositionally biased region" description="Polar residues" evidence="11">
    <location>
        <begin position="241"/>
        <end position="266"/>
    </location>
</feature>
<feature type="region of interest" description="Disordered" evidence="11">
    <location>
        <begin position="136"/>
        <end position="158"/>
    </location>
</feature>
<dbReference type="Pfam" id="PF01424">
    <property type="entry name" value="R3H"/>
    <property type="match status" value="1"/>
</dbReference>
<dbReference type="PANTHER" id="PTHR12360:SF12">
    <property type="entry name" value="TRANSCRIPTIONAL REPRESSOR NF-X1"/>
    <property type="match status" value="1"/>
</dbReference>
<dbReference type="InterPro" id="IPR001841">
    <property type="entry name" value="Znf_RING"/>
</dbReference>
<dbReference type="GO" id="GO:0000981">
    <property type="term" value="F:DNA-binding transcription factor activity, RNA polymerase II-specific"/>
    <property type="evidence" value="ECO:0007669"/>
    <property type="project" value="TreeGrafter"/>
</dbReference>
<feature type="compositionally biased region" description="Basic and acidic residues" evidence="11">
    <location>
        <begin position="230"/>
        <end position="240"/>
    </location>
</feature>
<dbReference type="SMART" id="SM00393">
    <property type="entry name" value="R3H"/>
    <property type="match status" value="1"/>
</dbReference>
<feature type="compositionally biased region" description="Polar residues" evidence="11">
    <location>
        <begin position="1155"/>
        <end position="1185"/>
    </location>
</feature>
<name>A0A026WYJ9_OOCBI</name>
<dbReference type="GO" id="GO:0000977">
    <property type="term" value="F:RNA polymerase II transcription regulatory region sequence-specific DNA binding"/>
    <property type="evidence" value="ECO:0007669"/>
    <property type="project" value="TreeGrafter"/>
</dbReference>
<dbReference type="Proteomes" id="UP000053097">
    <property type="component" value="Unassembled WGS sequence"/>
</dbReference>
<dbReference type="OrthoDB" id="6512771at2759"/>
<comment type="similarity">
    <text evidence="2">Belongs to the NFX1 family.</text>
</comment>
<sequence>MATWDGSYAEDPSYLVYSDQSMSDKTTAGNWPHFAGNPAYLPNASATLGRNYYPAAGGGRHLYGQNNGSVSALRNQVAADGVLPSMPSTMVPVRNPYQEHILPSTASVNSPSDGLQYSANSIASTSHSASFFHGNNQKAKYRKRRTTNSKHTLSAEGDSVRSDIVENSKLHATANEFVPNNVKFKRDKFSKWNGRSNAPGNSFNASAQAFRSKSFAMNASLLDNRYKNESYFNNRRDGNYKQRNSQQSMQALPRSSYNDRSYNKFQNGKYHNRKHQSDVSSVGDAHTSTTELGVSAASNSQQTKASIEEFQKDDSSLNTEMSTNREVFTGENNDPDNASLLKVDTQRSRSKRFNTANSLNYSKSDFYDDQSESRYNKTMRYPRRRNEANTSKEKLDNWRDKKENKDTAQGKSLSKKYEIDDDASQRERLMEQLNRGILECLVCYEHIKHTDYVWSCSNCYHVLHLKCIKKWAKSSQSDHSWKCPACRYVSFLVPEDYFCFCGKAKMPEWNRRDAAHSCGEICGRNLSKNCTHKCTLLCHPGSCPQCVAMVTKYCGCGRTSRMLLCSTHQLLSCDSVCGKDLSCGEHSCQKTCHQGECEPCDKTVQQICFCGNKTQEVPCRINVADTYSCDSVCNKLLDCGKHNCQKICHPESCEPCSLTPERIITCCCGQTELTEKRDSCLDPIPTCEKICSKRLKCGQPSNPHICKAPCHVGECPDCDLSTDVKCRCGNMDREIACRDLTSKADDARCEKRCKKKRSCGKHNCNQLCCIDIEHICPLPCSKTLNCGRHKCQDRCHMGRCLPCWQSSFDELYCECGAEVIYPPVACGTRRPACFRPCSRQHSCDHEVLHNCHSEPTCPPCSVLTQRWCHGKHELRKAVPCHVKEISCGLPCNKPLTCGRHKCITMCHAGACEKPGQQCVQPCTTTRELCGHICAAPCHEGSCPDTPCKEMVKVTCQCGHRTMSRVCADNAREYQRIASNILASKMADMQLGHSVDLEEVFGQGARKQNQLKTLECNDECKTIERNRRLALGLQIVNPDLSGKLLPRYSDYMKQWAKKDPHFCQVVHDKLTELVQLAKTSKQKSRSYSFDVMNRDKRHFVHESCQHFGCESQAYDEEPKRNVVATAVKDKCWLPSYSLLEMVQREKGQRKVPGPVLNTSKRNSSTKTVLSLPVKQNQQSLPSSSSAKAPEKEIDYFDYR</sequence>
<dbReference type="Pfam" id="PF01422">
    <property type="entry name" value="zf-NF-X1"/>
    <property type="match status" value="8"/>
</dbReference>
<evidence type="ECO:0000256" key="6">
    <source>
        <dbReference type="ARBA" id="ARBA00022833"/>
    </source>
</evidence>
<feature type="region of interest" description="Disordered" evidence="11">
    <location>
        <begin position="230"/>
        <end position="318"/>
    </location>
</feature>
<keyword evidence="15" id="KW-1185">Reference proteome</keyword>
<dbReference type="CDD" id="cd02643">
    <property type="entry name" value="R3H_NF-X1"/>
    <property type="match status" value="1"/>
</dbReference>
<feature type="compositionally biased region" description="Basic and acidic residues" evidence="11">
    <location>
        <begin position="306"/>
        <end position="315"/>
    </location>
</feature>
<dbReference type="InterPro" id="IPR034076">
    <property type="entry name" value="R3H_NF-X1"/>
</dbReference>
<keyword evidence="4" id="KW-0677">Repeat</keyword>
<dbReference type="GO" id="GO:0005634">
    <property type="term" value="C:nucleus"/>
    <property type="evidence" value="ECO:0007669"/>
    <property type="project" value="UniProtKB-SubCell"/>
</dbReference>
<feature type="domain" description="RING-type" evidence="12">
    <location>
        <begin position="440"/>
        <end position="487"/>
    </location>
</feature>
<feature type="region of interest" description="Disordered" evidence="11">
    <location>
        <begin position="1143"/>
        <end position="1198"/>
    </location>
</feature>
<dbReference type="STRING" id="2015173.A0A026WYJ9"/>
<dbReference type="EMBL" id="KK107064">
    <property type="protein sequence ID" value="EZA60846.1"/>
    <property type="molecule type" value="Genomic_DNA"/>
</dbReference>
<feature type="compositionally biased region" description="Basic residues" evidence="11">
    <location>
        <begin position="139"/>
        <end position="148"/>
    </location>
</feature>
<evidence type="ECO:0000256" key="2">
    <source>
        <dbReference type="ARBA" id="ARBA00007269"/>
    </source>
</evidence>
<keyword evidence="3" id="KW-0479">Metal-binding</keyword>
<dbReference type="GO" id="GO:0000122">
    <property type="term" value="P:negative regulation of transcription by RNA polymerase II"/>
    <property type="evidence" value="ECO:0007669"/>
    <property type="project" value="TreeGrafter"/>
</dbReference>
<dbReference type="PROSITE" id="PS51061">
    <property type="entry name" value="R3H"/>
    <property type="match status" value="1"/>
</dbReference>
<dbReference type="SUPFAM" id="SSF82708">
    <property type="entry name" value="R3H domain"/>
    <property type="match status" value="1"/>
</dbReference>
<keyword evidence="6" id="KW-0862">Zinc</keyword>
<dbReference type="SMART" id="SM00438">
    <property type="entry name" value="ZnF_NFX"/>
    <property type="match status" value="9"/>
</dbReference>
<protein>
    <submittedName>
        <fullName evidence="14">Protein shuttle craft</fullName>
    </submittedName>
</protein>
<feature type="compositionally biased region" description="Polar residues" evidence="11">
    <location>
        <begin position="286"/>
        <end position="305"/>
    </location>
</feature>
<keyword evidence="7" id="KW-0805">Transcription regulation</keyword>
<evidence type="ECO:0000256" key="4">
    <source>
        <dbReference type="ARBA" id="ARBA00022737"/>
    </source>
</evidence>
<dbReference type="InterPro" id="IPR001374">
    <property type="entry name" value="R3H_dom"/>
</dbReference>
<evidence type="ECO:0000256" key="8">
    <source>
        <dbReference type="ARBA" id="ARBA00023163"/>
    </source>
</evidence>
<evidence type="ECO:0000256" key="1">
    <source>
        <dbReference type="ARBA" id="ARBA00004123"/>
    </source>
</evidence>
<dbReference type="InterPro" id="IPR034078">
    <property type="entry name" value="NFX1_fam"/>
</dbReference>
<organism evidence="14 15">
    <name type="scientific">Ooceraea biroi</name>
    <name type="common">Clonal raider ant</name>
    <name type="synonym">Cerapachys biroi</name>
    <dbReference type="NCBI Taxonomy" id="2015173"/>
    <lineage>
        <taxon>Eukaryota</taxon>
        <taxon>Metazoa</taxon>
        <taxon>Ecdysozoa</taxon>
        <taxon>Arthropoda</taxon>
        <taxon>Hexapoda</taxon>
        <taxon>Insecta</taxon>
        <taxon>Pterygota</taxon>
        <taxon>Neoptera</taxon>
        <taxon>Endopterygota</taxon>
        <taxon>Hymenoptera</taxon>
        <taxon>Apocrita</taxon>
        <taxon>Aculeata</taxon>
        <taxon>Formicoidea</taxon>
        <taxon>Formicidae</taxon>
        <taxon>Dorylinae</taxon>
        <taxon>Ooceraea</taxon>
    </lineage>
</organism>
<feature type="domain" description="R3H" evidence="13">
    <location>
        <begin position="1062"/>
        <end position="1127"/>
    </location>
</feature>
<evidence type="ECO:0000256" key="9">
    <source>
        <dbReference type="ARBA" id="ARBA00023242"/>
    </source>
</evidence>
<comment type="subcellular location">
    <subcellularLocation>
        <location evidence="1">Nucleus</location>
    </subcellularLocation>
</comment>
<dbReference type="PANTHER" id="PTHR12360">
    <property type="entry name" value="NUCLEAR TRANSCRIPTION FACTOR, X-BOX BINDING 1 NFX1"/>
    <property type="match status" value="1"/>
</dbReference>
<dbReference type="InterPro" id="IPR036867">
    <property type="entry name" value="R3H_dom_sf"/>
</dbReference>
<dbReference type="InterPro" id="IPR000967">
    <property type="entry name" value="Znf_NFX1"/>
</dbReference>
<evidence type="ECO:0000259" key="12">
    <source>
        <dbReference type="PROSITE" id="PS50089"/>
    </source>
</evidence>
<feature type="compositionally biased region" description="Basic and acidic residues" evidence="11">
    <location>
        <begin position="1187"/>
        <end position="1198"/>
    </location>
</feature>
<gene>
    <name evidence="14" type="ORF">X777_13048</name>
</gene>
<dbReference type="GO" id="GO:0008270">
    <property type="term" value="F:zinc ion binding"/>
    <property type="evidence" value="ECO:0007669"/>
    <property type="project" value="UniProtKB-KW"/>
</dbReference>
<dbReference type="CDD" id="cd06008">
    <property type="entry name" value="NF-X1-zinc-finger"/>
    <property type="match status" value="7"/>
</dbReference>
<keyword evidence="9" id="KW-0539">Nucleus</keyword>
<evidence type="ECO:0000256" key="5">
    <source>
        <dbReference type="ARBA" id="ARBA00022771"/>
    </source>
</evidence>